<name>A0A3L7J183_9MICO</name>
<dbReference type="InterPro" id="IPR051604">
    <property type="entry name" value="Ergot_Alk_Oxidoreductase"/>
</dbReference>
<evidence type="ECO:0000259" key="1">
    <source>
        <dbReference type="Pfam" id="PF13460"/>
    </source>
</evidence>
<sequence>MNISSNFSPVLVTGGTGRTGSRIARRLTDRGVPARIGSRRVDVPFDWDDPTTWPAALTGVRAAYLCYSPDLAFPGVPEMMARFIDAARGAGVARLVLLSGRGEEGARATEDLVRGSGLEWTVLRCSWFAQNFSEHFLVGPVRRGRLLLPADGSIAEPFLDIDDLADVAVDALTGDRHVNQVLELTGPRLLTLSGVAAELAAVTGRPIVFHPSTPEEFAADLALDGIPAEEALPLAGLFTEILDGRNASTTPDLRTALGREPTDFGTSAARAAATGVWDVVVGATR</sequence>
<dbReference type="PANTHER" id="PTHR43162:SF1">
    <property type="entry name" value="PRESTALK A DIFFERENTIATION PROTEIN A"/>
    <property type="match status" value="1"/>
</dbReference>
<proteinExistence type="predicted"/>
<accession>A0A3L7J183</accession>
<dbReference type="RefSeq" id="WP_121659240.1">
    <property type="nucleotide sequence ID" value="NZ_BMEK01000002.1"/>
</dbReference>
<organism evidence="2 3">
    <name type="scientific">Mycetocola zhadangensis</name>
    <dbReference type="NCBI Taxonomy" id="1164595"/>
    <lineage>
        <taxon>Bacteria</taxon>
        <taxon>Bacillati</taxon>
        <taxon>Actinomycetota</taxon>
        <taxon>Actinomycetes</taxon>
        <taxon>Micrococcales</taxon>
        <taxon>Microbacteriaceae</taxon>
        <taxon>Mycetocola</taxon>
    </lineage>
</organism>
<dbReference type="InterPro" id="IPR016040">
    <property type="entry name" value="NAD(P)-bd_dom"/>
</dbReference>
<dbReference type="Pfam" id="PF13460">
    <property type="entry name" value="NAD_binding_10"/>
    <property type="match status" value="1"/>
</dbReference>
<dbReference type="Gene3D" id="3.40.50.720">
    <property type="entry name" value="NAD(P)-binding Rossmann-like Domain"/>
    <property type="match status" value="1"/>
</dbReference>
<dbReference type="Gene3D" id="3.90.25.10">
    <property type="entry name" value="UDP-galactose 4-epimerase, domain 1"/>
    <property type="match status" value="1"/>
</dbReference>
<evidence type="ECO:0000313" key="2">
    <source>
        <dbReference type="EMBL" id="RLQ84194.1"/>
    </source>
</evidence>
<gene>
    <name evidence="2" type="ORF">D9V28_08205</name>
</gene>
<dbReference type="PANTHER" id="PTHR43162">
    <property type="match status" value="1"/>
</dbReference>
<dbReference type="OrthoDB" id="3243290at2"/>
<reference evidence="2 3" key="1">
    <citation type="submission" date="2018-10" db="EMBL/GenBank/DDBJ databases">
        <authorList>
            <person name="Li J."/>
        </authorList>
    </citation>
    <scope>NUCLEOTIDE SEQUENCE [LARGE SCALE GENOMIC DNA]</scope>
    <source>
        <strain evidence="2 3">ZD1-4</strain>
    </source>
</reference>
<dbReference type="Proteomes" id="UP000282460">
    <property type="component" value="Unassembled WGS sequence"/>
</dbReference>
<protein>
    <submittedName>
        <fullName evidence="2">NmrA family transcriptional regulator</fullName>
    </submittedName>
</protein>
<keyword evidence="3" id="KW-1185">Reference proteome</keyword>
<dbReference type="InterPro" id="IPR036291">
    <property type="entry name" value="NAD(P)-bd_dom_sf"/>
</dbReference>
<feature type="domain" description="NAD(P)-binding" evidence="1">
    <location>
        <begin position="14"/>
        <end position="172"/>
    </location>
</feature>
<dbReference type="SUPFAM" id="SSF51735">
    <property type="entry name" value="NAD(P)-binding Rossmann-fold domains"/>
    <property type="match status" value="1"/>
</dbReference>
<comment type="caution">
    <text evidence="2">The sequence shown here is derived from an EMBL/GenBank/DDBJ whole genome shotgun (WGS) entry which is preliminary data.</text>
</comment>
<dbReference type="EMBL" id="RCWJ01000002">
    <property type="protein sequence ID" value="RLQ84194.1"/>
    <property type="molecule type" value="Genomic_DNA"/>
</dbReference>
<dbReference type="AlphaFoldDB" id="A0A3L7J183"/>
<evidence type="ECO:0000313" key="3">
    <source>
        <dbReference type="Proteomes" id="UP000282460"/>
    </source>
</evidence>